<dbReference type="RefSeq" id="WP_210205547.1">
    <property type="nucleotide sequence ID" value="NZ_OOFM01000002.1"/>
</dbReference>
<keyword evidence="1" id="KW-0812">Transmembrane</keyword>
<keyword evidence="1" id="KW-1133">Transmembrane helix</keyword>
<feature type="transmembrane region" description="Helical" evidence="1">
    <location>
        <begin position="35"/>
        <end position="54"/>
    </location>
</feature>
<keyword evidence="1" id="KW-0472">Membrane</keyword>
<protein>
    <recommendedName>
        <fullName evidence="4">SnoaL-like domain-containing protein</fullName>
    </recommendedName>
</protein>
<proteinExistence type="predicted"/>
<name>A0A2P9HE07_9HYPH</name>
<dbReference type="EMBL" id="OOFM01000002">
    <property type="protein sequence ID" value="SPL62339.1"/>
    <property type="molecule type" value="Genomic_DNA"/>
</dbReference>
<dbReference type="SUPFAM" id="SSF54427">
    <property type="entry name" value="NTF2-like"/>
    <property type="match status" value="1"/>
</dbReference>
<organism evidence="2 3">
    <name type="scientific">Ochrobactrum soli</name>
    <dbReference type="NCBI Taxonomy" id="2448455"/>
    <lineage>
        <taxon>Bacteria</taxon>
        <taxon>Pseudomonadati</taxon>
        <taxon>Pseudomonadota</taxon>
        <taxon>Alphaproteobacteria</taxon>
        <taxon>Hyphomicrobiales</taxon>
        <taxon>Brucellaceae</taxon>
        <taxon>Brucella/Ochrobactrum group</taxon>
        <taxon>Ochrobactrum</taxon>
    </lineage>
</organism>
<reference evidence="3" key="1">
    <citation type="submission" date="2017-12" db="EMBL/GenBank/DDBJ databases">
        <authorList>
            <person name="Diaz M."/>
        </authorList>
    </citation>
    <scope>NUCLEOTIDE SEQUENCE [LARGE SCALE GENOMIC DNA]</scope>
    <source>
        <strain evidence="3">FI11154</strain>
    </source>
</reference>
<dbReference type="AlphaFoldDB" id="A0A2P9HE07"/>
<feature type="transmembrane region" description="Helical" evidence="1">
    <location>
        <begin position="66"/>
        <end position="87"/>
    </location>
</feature>
<dbReference type="Gene3D" id="3.10.450.50">
    <property type="match status" value="1"/>
</dbReference>
<accession>A0A2P9HE07</accession>
<dbReference type="Proteomes" id="UP000246073">
    <property type="component" value="Unassembled WGS sequence"/>
</dbReference>
<dbReference type="InterPro" id="IPR032710">
    <property type="entry name" value="NTF2-like_dom_sf"/>
</dbReference>
<evidence type="ECO:0008006" key="4">
    <source>
        <dbReference type="Google" id="ProtNLM"/>
    </source>
</evidence>
<gene>
    <name evidence="2" type="ORF">OHAE_5407</name>
</gene>
<evidence type="ECO:0000256" key="1">
    <source>
        <dbReference type="SAM" id="Phobius"/>
    </source>
</evidence>
<sequence length="211" mass="22616">MHMLLVIAGGILLLGVFLLFGKLWGGDLSGVVAAAKFFIPVWFAIALTNMWVGVTRAGYTVAQELPILLVVFAVPAIVSAVAIWQLGGIAPPHLPPHQQERTTMSVTLPPALQSAVNAINAGDEDAFVAAFSPDGIINDWGRILRGADGVRSWARSDAIGAQARMAVLEVVTTADTTHIVFDWQSRVFNGRSQAYVTILDGLITEFRIPSK</sequence>
<evidence type="ECO:0000313" key="2">
    <source>
        <dbReference type="EMBL" id="SPL62339.1"/>
    </source>
</evidence>
<evidence type="ECO:0000313" key="3">
    <source>
        <dbReference type="Proteomes" id="UP000246073"/>
    </source>
</evidence>